<reference evidence="8 9" key="1">
    <citation type="submission" date="2019-07" db="EMBL/GenBank/DDBJ databases">
        <authorList>
            <person name="Park Y.J."/>
            <person name="Jeong S.E."/>
            <person name="Jung H.S."/>
        </authorList>
    </citation>
    <scope>NUCLEOTIDE SEQUENCE [LARGE SCALE GENOMIC DNA]</scope>
    <source>
        <strain evidence="9">P16(2019)</strain>
    </source>
</reference>
<evidence type="ECO:0000256" key="1">
    <source>
        <dbReference type="ARBA" id="ARBA00004370"/>
    </source>
</evidence>
<dbReference type="EMBL" id="VLXZ01000007">
    <property type="protein sequence ID" value="TSB46112.1"/>
    <property type="molecule type" value="Genomic_DNA"/>
</dbReference>
<feature type="domain" description="Diacylglycerol glucosyltransferase N-terminal" evidence="7">
    <location>
        <begin position="100"/>
        <end position="238"/>
    </location>
</feature>
<sequence>MIILLQVNKMLHRPKIITKRYRSTWLNTGKYSFHCLHPSIRTSIMGIIPYLCVIGFVYLLTRLFSIFPYLDHILTVTLGEEVDKLEKKPFIIHASIGHGHCRAAEILQRELKLQTTINPQVLDLVLHAPYWKSIKQNYYRLLQHAPFLWGGMYKSTDVITIWTLLLKNVLKACMIQNSWLTEIEKAPLIISTHPIVTAMLAEWKKARHIQLPLYHVHTDFGFHQVAEHSEVNGYFLSNLATPPAHTSCYYQFGIPVEPKRQTLLPIDYNKKKYSIHLNKKVIMIAGGGEGLAPFEKIIHECKWFPPSIFLCMTGLKHHKQRIYTQYGHEIHVIPFTSAFSDYVQLADVLITKAGGLTLAHALTTNTPVVLFQPIPGQETENAYLLEEKEAVCFVQCINQLSKSVNKLLRDPVFRDERIRNAHHISRPDATRNIIQQIVCDHGLFSVPLASKSIAEY</sequence>
<comment type="subcellular location">
    <subcellularLocation>
        <location evidence="1">Membrane</location>
    </subcellularLocation>
</comment>
<feature type="transmembrane region" description="Helical" evidence="5">
    <location>
        <begin position="47"/>
        <end position="70"/>
    </location>
</feature>
<keyword evidence="9" id="KW-1185">Reference proteome</keyword>
<keyword evidence="5" id="KW-1133">Transmembrane helix</keyword>
<evidence type="ECO:0000256" key="3">
    <source>
        <dbReference type="ARBA" id="ARBA00022676"/>
    </source>
</evidence>
<evidence type="ECO:0000256" key="2">
    <source>
        <dbReference type="ARBA" id="ARBA00006962"/>
    </source>
</evidence>
<feature type="domain" description="Glycosyl transferase family 28 C-terminal" evidence="6">
    <location>
        <begin position="281"/>
        <end position="421"/>
    </location>
</feature>
<evidence type="ECO:0000313" key="9">
    <source>
        <dbReference type="Proteomes" id="UP000318521"/>
    </source>
</evidence>
<proteinExistence type="inferred from homology"/>
<dbReference type="AlphaFoldDB" id="A0A553ZXD4"/>
<dbReference type="GO" id="GO:0009247">
    <property type="term" value="P:glycolipid biosynthetic process"/>
    <property type="evidence" value="ECO:0007669"/>
    <property type="project" value="InterPro"/>
</dbReference>
<dbReference type="InterPro" id="IPR007235">
    <property type="entry name" value="Glyco_trans_28_C"/>
</dbReference>
<dbReference type="SUPFAM" id="SSF53756">
    <property type="entry name" value="UDP-Glycosyltransferase/glycogen phosphorylase"/>
    <property type="match status" value="1"/>
</dbReference>
<dbReference type="GO" id="GO:0016020">
    <property type="term" value="C:membrane"/>
    <property type="evidence" value="ECO:0007669"/>
    <property type="project" value="UniProtKB-SubCell"/>
</dbReference>
<evidence type="ECO:0000313" key="8">
    <source>
        <dbReference type="EMBL" id="TSB46112.1"/>
    </source>
</evidence>
<dbReference type="Pfam" id="PF06925">
    <property type="entry name" value="MGDG_synth"/>
    <property type="match status" value="1"/>
</dbReference>
<evidence type="ECO:0000256" key="5">
    <source>
        <dbReference type="SAM" id="Phobius"/>
    </source>
</evidence>
<keyword evidence="3" id="KW-0328">Glycosyltransferase</keyword>
<name>A0A553ZXD4_9BACI</name>
<gene>
    <name evidence="8" type="ORF">FN960_12155</name>
</gene>
<dbReference type="PANTHER" id="PTHR43025:SF3">
    <property type="entry name" value="MONOGALACTOSYLDIACYLGLYCEROL SYNTHASE 1, CHLOROPLASTIC"/>
    <property type="match status" value="1"/>
</dbReference>
<evidence type="ECO:0000259" key="7">
    <source>
        <dbReference type="Pfam" id="PF06925"/>
    </source>
</evidence>
<keyword evidence="4" id="KW-0808">Transferase</keyword>
<dbReference type="Gene3D" id="3.40.50.2000">
    <property type="entry name" value="Glycogen Phosphorylase B"/>
    <property type="match status" value="1"/>
</dbReference>
<evidence type="ECO:0000256" key="4">
    <source>
        <dbReference type="ARBA" id="ARBA00022679"/>
    </source>
</evidence>
<accession>A0A553ZXD4</accession>
<dbReference type="Proteomes" id="UP000318521">
    <property type="component" value="Unassembled WGS sequence"/>
</dbReference>
<dbReference type="PANTHER" id="PTHR43025">
    <property type="entry name" value="MONOGALACTOSYLDIACYLGLYCEROL SYNTHASE"/>
    <property type="match status" value="1"/>
</dbReference>
<dbReference type="InterPro" id="IPR009695">
    <property type="entry name" value="Diacylglyc_glucosyltr_N"/>
</dbReference>
<dbReference type="OrthoDB" id="9815663at2"/>
<dbReference type="GO" id="GO:0016758">
    <property type="term" value="F:hexosyltransferase activity"/>
    <property type="evidence" value="ECO:0007669"/>
    <property type="project" value="InterPro"/>
</dbReference>
<keyword evidence="5" id="KW-0812">Transmembrane</keyword>
<comment type="similarity">
    <text evidence="2">Belongs to the glycosyltransferase 28 family.</text>
</comment>
<evidence type="ECO:0000259" key="6">
    <source>
        <dbReference type="Pfam" id="PF04101"/>
    </source>
</evidence>
<dbReference type="Pfam" id="PF04101">
    <property type="entry name" value="Glyco_tran_28_C"/>
    <property type="match status" value="1"/>
</dbReference>
<evidence type="ECO:0008006" key="10">
    <source>
        <dbReference type="Google" id="ProtNLM"/>
    </source>
</evidence>
<comment type="caution">
    <text evidence="8">The sequence shown here is derived from an EMBL/GenBank/DDBJ whole genome shotgun (WGS) entry which is preliminary data.</text>
</comment>
<organism evidence="8 9">
    <name type="scientific">Alkalicoccobacillus porphyridii</name>
    <dbReference type="NCBI Taxonomy" id="2597270"/>
    <lineage>
        <taxon>Bacteria</taxon>
        <taxon>Bacillati</taxon>
        <taxon>Bacillota</taxon>
        <taxon>Bacilli</taxon>
        <taxon>Bacillales</taxon>
        <taxon>Bacillaceae</taxon>
        <taxon>Alkalicoccobacillus</taxon>
    </lineage>
</organism>
<keyword evidence="5" id="KW-0472">Membrane</keyword>
<dbReference type="InterPro" id="IPR050519">
    <property type="entry name" value="Glycosyltransf_28_UgtP"/>
</dbReference>
<protein>
    <recommendedName>
        <fullName evidence="10">Glycosyltransferase</fullName>
    </recommendedName>
</protein>